<dbReference type="PROSITE" id="PS50023">
    <property type="entry name" value="LIM_DOMAIN_2"/>
    <property type="match status" value="2"/>
</dbReference>
<gene>
    <name evidence="15" type="ORF">CDAUBV1_LOCUS16550</name>
</gene>
<dbReference type="GO" id="GO:0005634">
    <property type="term" value="C:nucleus"/>
    <property type="evidence" value="ECO:0007669"/>
    <property type="project" value="UniProtKB-SubCell"/>
</dbReference>
<protein>
    <submittedName>
        <fullName evidence="15">Uncharacterized protein</fullName>
    </submittedName>
</protein>
<dbReference type="InterPro" id="IPR001356">
    <property type="entry name" value="HD"/>
</dbReference>
<dbReference type="GO" id="GO:0000977">
    <property type="term" value="F:RNA polymerase II transcription regulatory region sequence-specific DNA binding"/>
    <property type="evidence" value="ECO:0007669"/>
    <property type="project" value="TreeGrafter"/>
</dbReference>
<feature type="region of interest" description="Disordered" evidence="12">
    <location>
        <begin position="844"/>
        <end position="867"/>
    </location>
</feature>
<evidence type="ECO:0000256" key="8">
    <source>
        <dbReference type="ARBA" id="ARBA00023242"/>
    </source>
</evidence>
<evidence type="ECO:0000256" key="7">
    <source>
        <dbReference type="ARBA" id="ARBA00023155"/>
    </source>
</evidence>
<dbReference type="Gene3D" id="1.10.10.60">
    <property type="entry name" value="Homeodomain-like"/>
    <property type="match status" value="1"/>
</dbReference>
<feature type="region of interest" description="Disordered" evidence="12">
    <location>
        <begin position="697"/>
        <end position="751"/>
    </location>
</feature>
<dbReference type="GO" id="GO:0000981">
    <property type="term" value="F:DNA-binding transcription factor activity, RNA polymerase II-specific"/>
    <property type="evidence" value="ECO:0007669"/>
    <property type="project" value="TreeGrafter"/>
</dbReference>
<dbReference type="InterPro" id="IPR009057">
    <property type="entry name" value="Homeodomain-like_sf"/>
</dbReference>
<keyword evidence="8 9" id="KW-0539">Nucleus</keyword>
<feature type="domain" description="LIM zinc-binding" evidence="13">
    <location>
        <begin position="164"/>
        <end position="226"/>
    </location>
</feature>
<dbReference type="Gene3D" id="2.10.110.10">
    <property type="entry name" value="Cysteine Rich Protein"/>
    <property type="match status" value="2"/>
</dbReference>
<evidence type="ECO:0000256" key="10">
    <source>
        <dbReference type="PROSITE-ProRule" id="PRU00125"/>
    </source>
</evidence>
<evidence type="ECO:0000256" key="12">
    <source>
        <dbReference type="SAM" id="MobiDB-lite"/>
    </source>
</evidence>
<evidence type="ECO:0000259" key="14">
    <source>
        <dbReference type="PROSITE" id="PS50071"/>
    </source>
</evidence>
<feature type="domain" description="LIM zinc-binding" evidence="13">
    <location>
        <begin position="231"/>
        <end position="293"/>
    </location>
</feature>
<keyword evidence="2 10" id="KW-0479">Metal-binding</keyword>
<keyword evidence="3" id="KW-0677">Repeat</keyword>
<feature type="compositionally biased region" description="Polar residues" evidence="12">
    <location>
        <begin position="728"/>
        <end position="751"/>
    </location>
</feature>
<dbReference type="InterPro" id="IPR050453">
    <property type="entry name" value="LIM_Homeobox_TF"/>
</dbReference>
<dbReference type="PROSITE" id="PS00478">
    <property type="entry name" value="LIM_DOMAIN_1"/>
    <property type="match status" value="2"/>
</dbReference>
<reference evidence="15" key="1">
    <citation type="submission" date="2024-06" db="EMBL/GenBank/DDBJ databases">
        <authorList>
            <person name="Liu X."/>
            <person name="Lenzi L."/>
            <person name="Haldenby T S."/>
            <person name="Uol C."/>
        </authorList>
    </citation>
    <scope>NUCLEOTIDE SEQUENCE</scope>
</reference>
<evidence type="ECO:0000256" key="2">
    <source>
        <dbReference type="ARBA" id="ARBA00022723"/>
    </source>
</evidence>
<evidence type="ECO:0000256" key="5">
    <source>
        <dbReference type="ARBA" id="ARBA00023038"/>
    </source>
</evidence>
<feature type="region of interest" description="Disordered" evidence="12">
    <location>
        <begin position="298"/>
        <end position="326"/>
    </location>
</feature>
<dbReference type="GO" id="GO:0030182">
    <property type="term" value="P:neuron differentiation"/>
    <property type="evidence" value="ECO:0007669"/>
    <property type="project" value="TreeGrafter"/>
</dbReference>
<comment type="caution">
    <text evidence="15">The sequence shown here is derived from an EMBL/GenBank/DDBJ whole genome shotgun (WGS) entry which is preliminary data.</text>
</comment>
<evidence type="ECO:0000256" key="11">
    <source>
        <dbReference type="RuleBase" id="RU000682"/>
    </source>
</evidence>
<keyword evidence="6 9" id="KW-0238">DNA-binding</keyword>
<dbReference type="PROSITE" id="PS50071">
    <property type="entry name" value="HOMEOBOX_2"/>
    <property type="match status" value="1"/>
</dbReference>
<accession>A0AAV2TVU4</accession>
<dbReference type="Pfam" id="PF00046">
    <property type="entry name" value="Homeodomain"/>
    <property type="match status" value="1"/>
</dbReference>
<dbReference type="FunFam" id="1.10.10.60:FF:000027">
    <property type="entry name" value="LIM/homeobox protein Lhx9"/>
    <property type="match status" value="1"/>
</dbReference>
<dbReference type="PANTHER" id="PTHR24208">
    <property type="entry name" value="LIM/HOMEOBOX PROTEIN LHX"/>
    <property type="match status" value="1"/>
</dbReference>
<dbReference type="Pfam" id="PF00412">
    <property type="entry name" value="LIM"/>
    <property type="match status" value="2"/>
</dbReference>
<evidence type="ECO:0000256" key="9">
    <source>
        <dbReference type="PROSITE-ProRule" id="PRU00108"/>
    </source>
</evidence>
<feature type="DNA-binding region" description="Homeobox" evidence="9">
    <location>
        <begin position="632"/>
        <end position="691"/>
    </location>
</feature>
<dbReference type="SUPFAM" id="SSF46689">
    <property type="entry name" value="Homeodomain-like"/>
    <property type="match status" value="1"/>
</dbReference>
<organism evidence="15 16">
    <name type="scientific">Calicophoron daubneyi</name>
    <name type="common">Rumen fluke</name>
    <name type="synonym">Paramphistomum daubneyi</name>
    <dbReference type="NCBI Taxonomy" id="300641"/>
    <lineage>
        <taxon>Eukaryota</taxon>
        <taxon>Metazoa</taxon>
        <taxon>Spiralia</taxon>
        <taxon>Lophotrochozoa</taxon>
        <taxon>Platyhelminthes</taxon>
        <taxon>Trematoda</taxon>
        <taxon>Digenea</taxon>
        <taxon>Plagiorchiida</taxon>
        <taxon>Pronocephalata</taxon>
        <taxon>Paramphistomoidea</taxon>
        <taxon>Paramphistomidae</taxon>
        <taxon>Calicophoron</taxon>
    </lineage>
</organism>
<keyword evidence="4 10" id="KW-0862">Zinc</keyword>
<dbReference type="AlphaFoldDB" id="A0AAV2TVU4"/>
<dbReference type="CDD" id="cd00086">
    <property type="entry name" value="homeodomain"/>
    <property type="match status" value="1"/>
</dbReference>
<evidence type="ECO:0000256" key="3">
    <source>
        <dbReference type="ARBA" id="ARBA00022737"/>
    </source>
</evidence>
<feature type="domain" description="Homeobox" evidence="14">
    <location>
        <begin position="630"/>
        <end position="690"/>
    </location>
</feature>
<name>A0AAV2TVU4_CALDB</name>
<proteinExistence type="predicted"/>
<dbReference type="SMART" id="SM00389">
    <property type="entry name" value="HOX"/>
    <property type="match status" value="1"/>
</dbReference>
<evidence type="ECO:0000313" key="16">
    <source>
        <dbReference type="Proteomes" id="UP001497525"/>
    </source>
</evidence>
<keyword evidence="5 10" id="KW-0440">LIM domain</keyword>
<keyword evidence="7 9" id="KW-0371">Homeobox</keyword>
<dbReference type="SMART" id="SM00132">
    <property type="entry name" value="LIM"/>
    <property type="match status" value="2"/>
</dbReference>
<evidence type="ECO:0000313" key="15">
    <source>
        <dbReference type="EMBL" id="CAL5141295.1"/>
    </source>
</evidence>
<feature type="compositionally biased region" description="Polar residues" evidence="12">
    <location>
        <begin position="856"/>
        <end position="867"/>
    </location>
</feature>
<evidence type="ECO:0000256" key="1">
    <source>
        <dbReference type="ARBA" id="ARBA00004123"/>
    </source>
</evidence>
<feature type="compositionally biased region" description="Low complexity" evidence="12">
    <location>
        <begin position="705"/>
        <end position="720"/>
    </location>
</feature>
<dbReference type="InterPro" id="IPR001781">
    <property type="entry name" value="Znf_LIM"/>
</dbReference>
<comment type="subcellular location">
    <subcellularLocation>
        <location evidence="1 9 11">Nucleus</location>
    </subcellularLocation>
</comment>
<evidence type="ECO:0000256" key="4">
    <source>
        <dbReference type="ARBA" id="ARBA00022833"/>
    </source>
</evidence>
<evidence type="ECO:0000256" key="6">
    <source>
        <dbReference type="ARBA" id="ARBA00023125"/>
    </source>
</evidence>
<dbReference type="PANTHER" id="PTHR24208:SF166">
    <property type="entry name" value="LIM HOMEOBOX TRANSCRIPTION FACTOR 1 ALPHA, ISOFORM B"/>
    <property type="match status" value="1"/>
</dbReference>
<sequence length="928" mass="103027">MAAEHIALKPVSDGNTGVSLHPALKLASRFEWARFSREPFAWNRFPLTLPTPFGPNSDRMEGMESDEKMDETVRFSSPPDQVINKLSHLMYTDEWDSTTEASMWMDKVERKKTEPPRVSPSSSQHGAFNEKLTYGACMKNPEDVRPSNCDIRFGAKEPLWSPERNCAGCRQTITEDHCLSLSDGQLWHTDCLVCSHCGMSLSAEPSCFSRAGKIYCKTDYFRLFNHHNRTASCASCDQPINAHELVMRSHAAVFHYSCFVCRQCHRCLRPGDRYTIRDGQLICQNELVEDAVRKRLISETQEEEESEKTIRPDDEVEKASSPSGLQTFAHSPELAALGAVPIGNRGEIEKINSDIRAGTDPTITPPAIKRRDLDVRISDILTKQPFPPDCGRASRTFPAQGRKPPCAAVERFELEHQLSLNSQFTCEDIENGPVPFPHTPEAAGFYNGRNGHLPGSDSCLRLNAPAPYSTMPLIQTPILFGHNNNNNDNIGLKPYPSSLIPYLPMGVSHPPNFHPSNPITPPLAKVCQLSMDSIVSSKSFDLQPMPNPLPMRFPAFFSPASVSPPRSSLLKMIEPDTGLFTNSSTNSNLILQQVQQKRNRKRRSGLHQTFDTVCLNNPNGYGGHIMGMSTRQKRMRTSFKHHQLRAMKAYFNMNHNPDVKDLKVLTEKTGLSKRVLQVWFQNARAKYRRGLLRQDNLNPTVQIPSGGMASSSTGSGSESGNRVGRLHNSLSDCDSKSSPLDLNDNSSQLSTTERILSNLDNEPDQSEYQNQFSTALQQDTDVSAKDIAHMSQKSLFDVASIAQDIPQPQPPPESPHLNFPSLADSMMLLPPNHSPSACLIPSTLRGSPDRDPVSGFSGNHGDSSTFHTPPLPLPPSLSLPSSEAILSVNRLNSFSMLPGRRHGIAEAARRQILAGDYYSAYFEIVMDS</sequence>
<dbReference type="EMBL" id="CAXLJL010000834">
    <property type="protein sequence ID" value="CAL5141295.1"/>
    <property type="molecule type" value="Genomic_DNA"/>
</dbReference>
<dbReference type="Proteomes" id="UP001497525">
    <property type="component" value="Unassembled WGS sequence"/>
</dbReference>
<evidence type="ECO:0000259" key="13">
    <source>
        <dbReference type="PROSITE" id="PS50023"/>
    </source>
</evidence>
<dbReference type="SUPFAM" id="SSF57716">
    <property type="entry name" value="Glucocorticoid receptor-like (DNA-binding domain)"/>
    <property type="match status" value="1"/>
</dbReference>
<dbReference type="GO" id="GO:0046872">
    <property type="term" value="F:metal ion binding"/>
    <property type="evidence" value="ECO:0007669"/>
    <property type="project" value="UniProtKB-KW"/>
</dbReference>